<proteinExistence type="predicted"/>
<reference evidence="1" key="1">
    <citation type="submission" date="2023-10" db="EMBL/GenBank/DDBJ databases">
        <authorList>
            <person name="Rodriguez Cubillos JULIANA M."/>
            <person name="De Vega J."/>
        </authorList>
    </citation>
    <scope>NUCLEOTIDE SEQUENCE</scope>
</reference>
<protein>
    <submittedName>
        <fullName evidence="1">Uncharacterized protein</fullName>
    </submittedName>
</protein>
<evidence type="ECO:0000313" key="2">
    <source>
        <dbReference type="Proteomes" id="UP001177021"/>
    </source>
</evidence>
<accession>A0ACB0MBA2</accession>
<keyword evidence="2" id="KW-1185">Reference proteome</keyword>
<dbReference type="Proteomes" id="UP001177021">
    <property type="component" value="Unassembled WGS sequence"/>
</dbReference>
<organism evidence="1 2">
    <name type="scientific">Trifolium pratense</name>
    <name type="common">Red clover</name>
    <dbReference type="NCBI Taxonomy" id="57577"/>
    <lineage>
        <taxon>Eukaryota</taxon>
        <taxon>Viridiplantae</taxon>
        <taxon>Streptophyta</taxon>
        <taxon>Embryophyta</taxon>
        <taxon>Tracheophyta</taxon>
        <taxon>Spermatophyta</taxon>
        <taxon>Magnoliopsida</taxon>
        <taxon>eudicotyledons</taxon>
        <taxon>Gunneridae</taxon>
        <taxon>Pentapetalae</taxon>
        <taxon>rosids</taxon>
        <taxon>fabids</taxon>
        <taxon>Fabales</taxon>
        <taxon>Fabaceae</taxon>
        <taxon>Papilionoideae</taxon>
        <taxon>50 kb inversion clade</taxon>
        <taxon>NPAAA clade</taxon>
        <taxon>Hologalegina</taxon>
        <taxon>IRL clade</taxon>
        <taxon>Trifolieae</taxon>
        <taxon>Trifolium</taxon>
    </lineage>
</organism>
<dbReference type="EMBL" id="CASHSV030000823">
    <property type="protein sequence ID" value="CAJ2678870.1"/>
    <property type="molecule type" value="Genomic_DNA"/>
</dbReference>
<gene>
    <name evidence="1" type="ORF">MILVUS5_LOCUS41089</name>
</gene>
<sequence>MDYSNCDDEFQQGYMEDTDFSETTKFITQILMEENFDLRPYYDPLSLQITEKSFFDALSPNQHPLHFHNSDEIISSTSSNNNSNSNSSTKPLSTSVSDGFVDLDSSITNLLAQNIFSNADSVSQFKRGFEEAKKFLPPQPQLLTSLESSNFNMVEEKENPFVLNGRKNHEREEEEEGGRNNKQSAFNVVDEDELSEMFDKVLLNLENDYLPHEKPPSTNGAKALPKKRNIKNKTIDLRNLLLLCSQAVYANDNRNANELLKQIRQHSSPFGDASERVAHYFANGLEARLVGDGARAQTFHSSPSTMRITAAEFLKAHQVHFISPPFQKFTYLFSNKMIMKVAKKAEILHIIDFGILYGFQWPMLIKYLSNREGGPPKLRITGIEFPLPGFRPTERIEETGRRLANYCKRFNVPFEYNVIASRNWEAIRVEDLKIESNEVRNTKAGFKQLPLDSELMAKLRTMFKQWYHRDFDFDEDNNWMLQGWKDSVSQFKRGFEEANKFLPPQPQLLTSLESSNFNMVSEKQNPFVLKGRKNHEREENEEERRNNKLSAIGGVVDEDELSEMFDKALLNVENDCFPNEKTPSDNGAKALPKKRNSKNETVDLRNLLLLCSQAVYANDHRNANELLKQIRQHSSPFGDASERLAHYFANRLEARLVGDGAGAKTFHSSPSTMRITAAEFLKAYQVHFMSPPFKKFAYLFANKMIMKVAKKAETLHIIDFGILYGFQWPLLIKYLSNREGGPPKLRITGIEYPLPGFRPTERIEETGRCLANYCKRFNVPFEYNVIGSRNWEAIRVEDLKIESNEVIVGKCMMRFKNLLDESIEVNSPRDEVLHLIRKINPDIFTLSVINGSYNSPFFATRFREALFHFSAIYDMLDTVMPRENELRTMIEREIMGREVMNVVACEGLERVERPVTYKLWQVRNTKAGFKQLPLDQELMAKLRTKLKQWYHRDFDFDEDNNWMLQGWKGRILYASTCWVPA</sequence>
<name>A0ACB0MBA2_TRIPR</name>
<comment type="caution">
    <text evidence="1">The sequence shown here is derived from an EMBL/GenBank/DDBJ whole genome shotgun (WGS) entry which is preliminary data.</text>
</comment>
<evidence type="ECO:0000313" key="1">
    <source>
        <dbReference type="EMBL" id="CAJ2678870.1"/>
    </source>
</evidence>